<sequence>SILVFHLGFLCLYLIRPGEYYLKQYSFFIKNISLSIFVKLQNFELLDSLVFLDDLVSTIQIRCILVYAYKYVHDI</sequence>
<proteinExistence type="predicted"/>
<evidence type="ECO:0000313" key="3">
    <source>
        <dbReference type="Proteomes" id="UP000291084"/>
    </source>
</evidence>
<protein>
    <submittedName>
        <fullName evidence="2">Uncharacterized protein</fullName>
    </submittedName>
</protein>
<organism evidence="2 3">
    <name type="scientific">Vigna angularis var. angularis</name>
    <dbReference type="NCBI Taxonomy" id="157739"/>
    <lineage>
        <taxon>Eukaryota</taxon>
        <taxon>Viridiplantae</taxon>
        <taxon>Streptophyta</taxon>
        <taxon>Embryophyta</taxon>
        <taxon>Tracheophyta</taxon>
        <taxon>Spermatophyta</taxon>
        <taxon>Magnoliopsida</taxon>
        <taxon>eudicotyledons</taxon>
        <taxon>Gunneridae</taxon>
        <taxon>Pentapetalae</taxon>
        <taxon>rosids</taxon>
        <taxon>fabids</taxon>
        <taxon>Fabales</taxon>
        <taxon>Fabaceae</taxon>
        <taxon>Papilionoideae</taxon>
        <taxon>50 kb inversion clade</taxon>
        <taxon>NPAAA clade</taxon>
        <taxon>indigoferoid/millettioid clade</taxon>
        <taxon>Phaseoleae</taxon>
        <taxon>Vigna</taxon>
    </lineage>
</organism>
<feature type="chain" id="PRO_5006616598" evidence="1">
    <location>
        <begin position="21"/>
        <end position="75"/>
    </location>
</feature>
<accession>A0A0S3R2Z1</accession>
<evidence type="ECO:0000313" key="2">
    <source>
        <dbReference type="EMBL" id="BAT75064.1"/>
    </source>
</evidence>
<feature type="signal peptide" evidence="1">
    <location>
        <begin position="1"/>
        <end position="20"/>
    </location>
</feature>
<feature type="non-terminal residue" evidence="2">
    <location>
        <position position="1"/>
    </location>
</feature>
<dbReference type="EMBL" id="AP015034">
    <property type="protein sequence ID" value="BAT75064.1"/>
    <property type="molecule type" value="Genomic_DNA"/>
</dbReference>
<gene>
    <name evidence="2" type="primary">Vigan.01G286500</name>
    <name evidence="2" type="ORF">VIGAN_01286500</name>
</gene>
<evidence type="ECO:0000256" key="1">
    <source>
        <dbReference type="SAM" id="SignalP"/>
    </source>
</evidence>
<dbReference type="AlphaFoldDB" id="A0A0S3R2Z1"/>
<reference evidence="2 3" key="1">
    <citation type="journal article" date="2015" name="Sci. Rep.">
        <title>The power of single molecule real-time sequencing technology in the de novo assembly of a eukaryotic genome.</title>
        <authorList>
            <person name="Sakai H."/>
            <person name="Naito K."/>
            <person name="Ogiso-Tanaka E."/>
            <person name="Takahashi Y."/>
            <person name="Iseki K."/>
            <person name="Muto C."/>
            <person name="Satou K."/>
            <person name="Teruya K."/>
            <person name="Shiroma A."/>
            <person name="Shimoji M."/>
            <person name="Hirano T."/>
            <person name="Itoh T."/>
            <person name="Kaga A."/>
            <person name="Tomooka N."/>
        </authorList>
    </citation>
    <scope>NUCLEOTIDE SEQUENCE [LARGE SCALE GENOMIC DNA]</scope>
    <source>
        <strain evidence="3">cv. Shumari</strain>
    </source>
</reference>
<dbReference type="Proteomes" id="UP000291084">
    <property type="component" value="Chromosome 1"/>
</dbReference>
<name>A0A0S3R2Z1_PHAAN</name>
<keyword evidence="1" id="KW-0732">Signal</keyword>
<keyword evidence="3" id="KW-1185">Reference proteome</keyword>